<protein>
    <submittedName>
        <fullName evidence="2">Uncharacterized protein</fullName>
    </submittedName>
</protein>
<feature type="compositionally biased region" description="Basic and acidic residues" evidence="1">
    <location>
        <begin position="42"/>
        <end position="60"/>
    </location>
</feature>
<feature type="compositionally biased region" description="Polar residues" evidence="1">
    <location>
        <begin position="61"/>
        <end position="78"/>
    </location>
</feature>
<dbReference type="EMBL" id="LMAW01002847">
    <property type="protein sequence ID" value="KQK76441.1"/>
    <property type="molecule type" value="Genomic_DNA"/>
</dbReference>
<keyword evidence="3" id="KW-1185">Reference proteome</keyword>
<gene>
    <name evidence="2" type="ORF">AAES_135082</name>
</gene>
<evidence type="ECO:0000313" key="3">
    <source>
        <dbReference type="Proteomes" id="UP000051836"/>
    </source>
</evidence>
<feature type="compositionally biased region" description="Basic and acidic residues" evidence="1">
    <location>
        <begin position="1"/>
        <end position="12"/>
    </location>
</feature>
<comment type="caution">
    <text evidence="2">The sequence shown here is derived from an EMBL/GenBank/DDBJ whole genome shotgun (WGS) entry which is preliminary data.</text>
</comment>
<evidence type="ECO:0000256" key="1">
    <source>
        <dbReference type="SAM" id="MobiDB-lite"/>
    </source>
</evidence>
<proteinExistence type="predicted"/>
<sequence>MSRQLHSDEAGVKVKPANQSVGQSPGLDQHSMNVMLLQCSSAKDKGQEPLKSAPEARQEETPAQASQQNRLQDQTPASSLGLLCNQADKPSGGDGRMGSGSWHLQCNFSGSLAINNCLKASTALSEVFNGFIHP</sequence>
<evidence type="ECO:0000313" key="2">
    <source>
        <dbReference type="EMBL" id="KQK76441.1"/>
    </source>
</evidence>
<accession>A0A0Q3QTJ5</accession>
<dbReference type="AlphaFoldDB" id="A0A0Q3QTJ5"/>
<feature type="region of interest" description="Disordered" evidence="1">
    <location>
        <begin position="1"/>
        <end position="100"/>
    </location>
</feature>
<name>A0A0Q3QTJ5_AMAAE</name>
<organism evidence="2 3">
    <name type="scientific">Amazona aestiva</name>
    <name type="common">Blue-fronted Amazon parrot</name>
    <dbReference type="NCBI Taxonomy" id="12930"/>
    <lineage>
        <taxon>Eukaryota</taxon>
        <taxon>Metazoa</taxon>
        <taxon>Chordata</taxon>
        <taxon>Craniata</taxon>
        <taxon>Vertebrata</taxon>
        <taxon>Euteleostomi</taxon>
        <taxon>Archelosauria</taxon>
        <taxon>Archosauria</taxon>
        <taxon>Dinosauria</taxon>
        <taxon>Saurischia</taxon>
        <taxon>Theropoda</taxon>
        <taxon>Coelurosauria</taxon>
        <taxon>Aves</taxon>
        <taxon>Neognathae</taxon>
        <taxon>Neoaves</taxon>
        <taxon>Telluraves</taxon>
        <taxon>Australaves</taxon>
        <taxon>Psittaciformes</taxon>
        <taxon>Psittacidae</taxon>
        <taxon>Amazona</taxon>
    </lineage>
</organism>
<reference evidence="2 3" key="1">
    <citation type="submission" date="2015-10" db="EMBL/GenBank/DDBJ databases">
        <authorList>
            <person name="Gilbert D.G."/>
        </authorList>
    </citation>
    <scope>NUCLEOTIDE SEQUENCE [LARGE SCALE GENOMIC DNA]</scope>
    <source>
        <strain evidence="2">FVVF132</strain>
    </source>
</reference>
<dbReference type="Proteomes" id="UP000051836">
    <property type="component" value="Unassembled WGS sequence"/>
</dbReference>